<sequence>MESMVWDEHNYTHDPLCTTCNQHCCRVEEHKMCFLSSILYIRKMKSNVLFIYSYFCAHAKSRLLGFSNLKLFFPRFCLIGTCLIPPHAQGT</sequence>
<evidence type="ECO:0000313" key="2">
    <source>
        <dbReference type="Proteomes" id="UP001055439"/>
    </source>
</evidence>
<accession>A0A9E7GBC0</accession>
<keyword evidence="2" id="KW-1185">Reference proteome</keyword>
<dbReference type="AlphaFoldDB" id="A0A9E7GBC0"/>
<evidence type="ECO:0000313" key="1">
    <source>
        <dbReference type="EMBL" id="URE11545.1"/>
    </source>
</evidence>
<organism evidence="1 2">
    <name type="scientific">Musa troglodytarum</name>
    <name type="common">fe'i banana</name>
    <dbReference type="NCBI Taxonomy" id="320322"/>
    <lineage>
        <taxon>Eukaryota</taxon>
        <taxon>Viridiplantae</taxon>
        <taxon>Streptophyta</taxon>
        <taxon>Embryophyta</taxon>
        <taxon>Tracheophyta</taxon>
        <taxon>Spermatophyta</taxon>
        <taxon>Magnoliopsida</taxon>
        <taxon>Liliopsida</taxon>
        <taxon>Zingiberales</taxon>
        <taxon>Musaceae</taxon>
        <taxon>Musa</taxon>
    </lineage>
</organism>
<name>A0A9E7GBC0_9LILI</name>
<proteinExistence type="predicted"/>
<reference evidence="1" key="1">
    <citation type="submission" date="2022-05" db="EMBL/GenBank/DDBJ databases">
        <title>The Musa troglodytarum L. genome provides insights into the mechanism of non-climacteric behaviour and enrichment of carotenoids.</title>
        <authorList>
            <person name="Wang J."/>
        </authorList>
    </citation>
    <scope>NUCLEOTIDE SEQUENCE</scope>
    <source>
        <tissue evidence="1">Leaf</tissue>
    </source>
</reference>
<dbReference type="EMBL" id="CP097508">
    <property type="protein sequence ID" value="URE11545.1"/>
    <property type="molecule type" value="Genomic_DNA"/>
</dbReference>
<gene>
    <name evidence="1" type="ORF">MUK42_01556</name>
</gene>
<protein>
    <submittedName>
        <fullName evidence="1">Uncharacterized protein</fullName>
    </submittedName>
</protein>
<dbReference type="Proteomes" id="UP001055439">
    <property type="component" value="Chromosome 6"/>
</dbReference>